<gene>
    <name evidence="3" type="primary">LOC121205016</name>
</gene>
<feature type="region of interest" description="Disordered" evidence="1">
    <location>
        <begin position="1"/>
        <end position="24"/>
    </location>
</feature>
<evidence type="ECO:0000313" key="3">
    <source>
        <dbReference type="RefSeq" id="XP_040931882.1"/>
    </source>
</evidence>
<organism evidence="2 3">
    <name type="scientific">Gossypium hirsutum</name>
    <name type="common">Upland cotton</name>
    <name type="synonym">Gossypium mexicanum</name>
    <dbReference type="NCBI Taxonomy" id="3635"/>
    <lineage>
        <taxon>Eukaryota</taxon>
        <taxon>Viridiplantae</taxon>
        <taxon>Streptophyta</taxon>
        <taxon>Embryophyta</taxon>
        <taxon>Tracheophyta</taxon>
        <taxon>Spermatophyta</taxon>
        <taxon>Magnoliopsida</taxon>
        <taxon>eudicotyledons</taxon>
        <taxon>Gunneridae</taxon>
        <taxon>Pentapetalae</taxon>
        <taxon>rosids</taxon>
        <taxon>malvids</taxon>
        <taxon>Malvales</taxon>
        <taxon>Malvaceae</taxon>
        <taxon>Malvoideae</taxon>
        <taxon>Gossypium</taxon>
    </lineage>
</organism>
<feature type="region of interest" description="Disordered" evidence="1">
    <location>
        <begin position="57"/>
        <end position="91"/>
    </location>
</feature>
<keyword evidence="2" id="KW-1185">Reference proteome</keyword>
<feature type="compositionally biased region" description="Polar residues" evidence="1">
    <location>
        <begin position="61"/>
        <end position="82"/>
    </location>
</feature>
<accession>A0ABM2YR82</accession>
<dbReference type="RefSeq" id="XP_040931882.1">
    <property type="nucleotide sequence ID" value="XM_041075948.1"/>
</dbReference>
<reference evidence="2" key="1">
    <citation type="journal article" date="2020" name="Nat. Genet.">
        <title>Genomic diversifications of five Gossypium allopolyploid species and their impact on cotton improvement.</title>
        <authorList>
            <person name="Chen Z.J."/>
            <person name="Sreedasyam A."/>
            <person name="Ando A."/>
            <person name="Song Q."/>
            <person name="De Santiago L.M."/>
            <person name="Hulse-Kemp A.M."/>
            <person name="Ding M."/>
            <person name="Ye W."/>
            <person name="Kirkbride R.C."/>
            <person name="Jenkins J."/>
            <person name="Plott C."/>
            <person name="Lovell J."/>
            <person name="Lin Y.M."/>
            <person name="Vaughn R."/>
            <person name="Liu B."/>
            <person name="Simpson S."/>
            <person name="Scheffler B.E."/>
            <person name="Wen L."/>
            <person name="Saski C.A."/>
            <person name="Grover C.E."/>
            <person name="Hu G."/>
            <person name="Conover J.L."/>
            <person name="Carlson J.W."/>
            <person name="Shu S."/>
            <person name="Boston L.B."/>
            <person name="Williams M."/>
            <person name="Peterson D.G."/>
            <person name="McGee K."/>
            <person name="Jones D.C."/>
            <person name="Wendel J.F."/>
            <person name="Stelly D.M."/>
            <person name="Grimwood J."/>
            <person name="Schmutz J."/>
        </authorList>
    </citation>
    <scope>NUCLEOTIDE SEQUENCE [LARGE SCALE GENOMIC DNA]</scope>
    <source>
        <strain evidence="2">cv. TM-1</strain>
    </source>
</reference>
<feature type="compositionally biased region" description="Basic and acidic residues" evidence="1">
    <location>
        <begin position="154"/>
        <end position="166"/>
    </location>
</feature>
<name>A0ABM2YR82_GOSHI</name>
<proteinExistence type="predicted"/>
<dbReference type="Proteomes" id="UP000818029">
    <property type="component" value="Chromosome A08"/>
</dbReference>
<feature type="compositionally biased region" description="Polar residues" evidence="1">
    <location>
        <begin position="142"/>
        <end position="153"/>
    </location>
</feature>
<reference evidence="3" key="2">
    <citation type="submission" date="2025-08" db="UniProtKB">
        <authorList>
            <consortium name="RefSeq"/>
        </authorList>
    </citation>
    <scope>IDENTIFICATION</scope>
</reference>
<evidence type="ECO:0000313" key="2">
    <source>
        <dbReference type="Proteomes" id="UP000818029"/>
    </source>
</evidence>
<sequence length="232" mass="25988">MDLDRAIADDVESNAPAPAEGTAPVESILELREFMVLVERACKGEELVKERRKMAFESNKNRQNTTSRAQITSVASVGSAQPNRPECSQCGRRHFDECQGNERGYFKCRSLEHFIRDYPKMEEREKNQEAKASSASLRGRSQKNPRSGTSSRGTPRDAAMRSEGRAPARTYAIRAREESESPNITTNTFSIHEISVVALIDVGHSKSYKYTREEEEGGHEEKEAGNCSREAN</sequence>
<evidence type="ECO:0008006" key="4">
    <source>
        <dbReference type="Google" id="ProtNLM"/>
    </source>
</evidence>
<dbReference type="GeneID" id="121205016"/>
<protein>
    <recommendedName>
        <fullName evidence="4">Gag-Pol polyprotein</fullName>
    </recommendedName>
</protein>
<feature type="region of interest" description="Disordered" evidence="1">
    <location>
        <begin position="122"/>
        <end position="168"/>
    </location>
</feature>
<evidence type="ECO:0000256" key="1">
    <source>
        <dbReference type="SAM" id="MobiDB-lite"/>
    </source>
</evidence>
<feature type="region of interest" description="Disordered" evidence="1">
    <location>
        <begin position="209"/>
        <end position="232"/>
    </location>
</feature>